<keyword evidence="7 16" id="KW-0479">Metal-binding</keyword>
<dbReference type="GO" id="GO:0030145">
    <property type="term" value="F:manganese ion binding"/>
    <property type="evidence" value="ECO:0007669"/>
    <property type="project" value="UniProtKB-UniRule"/>
</dbReference>
<comment type="catalytic activity">
    <reaction evidence="15 16">
        <text>N(4)-(alpha-D-Man-(1-&gt;3)-[alpha-D-Man-(1-&gt;3)-[alpha-D-Man-(1-&gt;6)]-alpha-D-Man-(1-&gt;6)]-beta-D-Man-(1-&gt;4)-beta-D-GlcNAc-(1-&gt;4)-beta-D-GlcNAc)-L-asparaginyl-[protein] (N-glucan mannose isomer 5A1,2) + UDP-N-acetyl-alpha-D-glucosamine = N(4)-{beta-D-GlcNAc-(1-&gt;2)-alpha-D-Man-(1-&gt;3)-[alpha-D-Man-(1-&gt;3)-[alpha-D-Man-(1-&gt;6)]-alpha-D-Man-(1-&gt;6)]-beta-D-Man-(1-&gt;4)-beta-D-GlcNAc-(1-&gt;4)-beta-D-GlcNAc}-L-asparaginyl-[protein] + UDP + H(+)</text>
        <dbReference type="Rhea" id="RHEA:11456"/>
        <dbReference type="Rhea" id="RHEA-COMP:14367"/>
        <dbReference type="Rhea" id="RHEA-COMP:14368"/>
        <dbReference type="ChEBI" id="CHEBI:15378"/>
        <dbReference type="ChEBI" id="CHEBI:57705"/>
        <dbReference type="ChEBI" id="CHEBI:58223"/>
        <dbReference type="ChEBI" id="CHEBI:59087"/>
        <dbReference type="ChEBI" id="CHEBI:60625"/>
        <dbReference type="EC" id="2.4.1.101"/>
    </reaction>
</comment>
<evidence type="ECO:0000256" key="7">
    <source>
        <dbReference type="ARBA" id="ARBA00022723"/>
    </source>
</evidence>
<dbReference type="Gene3D" id="3.90.550.10">
    <property type="entry name" value="Spore Coat Polysaccharide Biosynthesis Protein SpsA, Chain A"/>
    <property type="match status" value="1"/>
</dbReference>
<evidence type="ECO:0000256" key="8">
    <source>
        <dbReference type="ARBA" id="ARBA00022968"/>
    </source>
</evidence>
<comment type="cofactor">
    <cofactor evidence="16">
        <name>Mn(2+)</name>
        <dbReference type="ChEBI" id="CHEBI:29035"/>
    </cofactor>
    <text evidence="16">The cofactor is mostly bound to the substrate.</text>
</comment>
<organism evidence="18">
    <name type="scientific">Tetraselmis chuii</name>
    <dbReference type="NCBI Taxonomy" id="63592"/>
    <lineage>
        <taxon>Eukaryota</taxon>
        <taxon>Viridiplantae</taxon>
        <taxon>Chlorophyta</taxon>
        <taxon>core chlorophytes</taxon>
        <taxon>Chlorodendrophyceae</taxon>
        <taxon>Chlorodendrales</taxon>
        <taxon>Chlorodendraceae</taxon>
        <taxon>Tetraselmis</taxon>
    </lineage>
</organism>
<evidence type="ECO:0000256" key="6">
    <source>
        <dbReference type="ARBA" id="ARBA00022692"/>
    </source>
</evidence>
<dbReference type="SUPFAM" id="SSF53448">
    <property type="entry name" value="Nucleotide-diphospho-sugar transferases"/>
    <property type="match status" value="1"/>
</dbReference>
<dbReference type="Gene3D" id="3.10.180.20">
    <property type="entry name" value="N-Acetylglucosaminyltransferase I, Domain 2"/>
    <property type="match status" value="1"/>
</dbReference>
<dbReference type="FunFam" id="3.90.550.10:FF:000090">
    <property type="entry name" value="Alpha-1,3-mannosyl-glycoprotein 2-beta-N-acetylglucosaminyltransferase"/>
    <property type="match status" value="1"/>
</dbReference>
<comment type="function">
    <text evidence="16">Initiates complex N-linked carbohydrate formation. Essential for the conversion of high-mannose to hybrid and complex N-glycans.</text>
</comment>
<evidence type="ECO:0000256" key="9">
    <source>
        <dbReference type="ARBA" id="ARBA00022989"/>
    </source>
</evidence>
<evidence type="ECO:0000256" key="12">
    <source>
        <dbReference type="ARBA" id="ARBA00023211"/>
    </source>
</evidence>
<sequence>MERELQYRRKDIEGRVSNRQQMLGDSFMNAHPQAGSGAGSGTGVQGSGQAGGSGAQGNANSDAVVGAVASRAAEVLRQSFESHGVQQPPAGSLPQEIKPAAVTERIFPPSNEDRGCPVLADPTASRVTAGVVVVAFNRPDYLQRTLNSILAARKLKPEFATDFPLYVSQDGSFPGVKEVVVRHTADFAYMNHIETKAPQPLTPKENLAYYRISNHYKFILGVMFDCLQYKKAIILEDDMQLSIDFFEYFKATAPLLDEDKTLYAVSSWNDHGQSQFVANSSQLYRSDFFPGLGWMLTKELWEELKPKWPRAYWDDWMRQTQHRKGRQSIRPEVCRTFNFGEKGTSRGQFYKKYLATIHLNAEYVPFRQHRLDYLLQHKYEPEWDALLATARAMSVEDAMKASGDVKVIYNSQESYEAITGKLGMLREWKDGVPRGAYKGVVPVRFNKARIFIAPAEGFKPEERITGKVDASGALVKQ</sequence>
<evidence type="ECO:0000256" key="16">
    <source>
        <dbReference type="RuleBase" id="RU368119"/>
    </source>
</evidence>
<dbReference type="InterPro" id="IPR052261">
    <property type="entry name" value="Glycosyltransferase_13"/>
</dbReference>
<dbReference type="GO" id="GO:0003827">
    <property type="term" value="F:alpha-1,3-mannosylglycoprotein 2-beta-N-acetylglucosaminyltransferase activity"/>
    <property type="evidence" value="ECO:0007669"/>
    <property type="project" value="UniProtKB-UniRule"/>
</dbReference>
<dbReference type="UniPathway" id="UPA00378"/>
<reference evidence="18" key="1">
    <citation type="submission" date="2021-01" db="EMBL/GenBank/DDBJ databases">
        <authorList>
            <person name="Corre E."/>
            <person name="Pelletier E."/>
            <person name="Niang G."/>
            <person name="Scheremetjew M."/>
            <person name="Finn R."/>
            <person name="Kale V."/>
            <person name="Holt S."/>
            <person name="Cochrane G."/>
            <person name="Meng A."/>
            <person name="Brown T."/>
            <person name="Cohen L."/>
        </authorList>
    </citation>
    <scope>NUCLEOTIDE SEQUENCE</scope>
    <source>
        <strain evidence="18">PLY429</strain>
    </source>
</reference>
<keyword evidence="5" id="KW-0808">Transferase</keyword>
<dbReference type="EMBL" id="HBGG01002282">
    <property type="protein sequence ID" value="CAD9198973.1"/>
    <property type="molecule type" value="Transcribed_RNA"/>
</dbReference>
<evidence type="ECO:0000256" key="11">
    <source>
        <dbReference type="ARBA" id="ARBA00023136"/>
    </source>
</evidence>
<dbReference type="InterPro" id="IPR029044">
    <property type="entry name" value="Nucleotide-diphossugar_trans"/>
</dbReference>
<keyword evidence="4 16" id="KW-0328">Glycosyltransferase</keyword>
<feature type="compositionally biased region" description="Gly residues" evidence="17">
    <location>
        <begin position="36"/>
        <end position="55"/>
    </location>
</feature>
<protein>
    <recommendedName>
        <fullName evidence="13 16">Alpha-1,3-mannosyl-glycoprotein 2-beta-N-acetylglucosaminyltransferase</fullName>
        <shortName evidence="16">GNT-I</shortName>
        <shortName evidence="16">GlcNAc-T I</shortName>
        <ecNumber evidence="13 16">2.4.1.101</ecNumber>
    </recommendedName>
    <alternativeName>
        <fullName evidence="14 16">N-glycosyl-oligosaccharide-glycoprotein N-acetylglucosaminyltransferase I</fullName>
    </alternativeName>
</protein>
<dbReference type="GO" id="GO:0000139">
    <property type="term" value="C:Golgi membrane"/>
    <property type="evidence" value="ECO:0007669"/>
    <property type="project" value="UniProtKB-SubCell"/>
</dbReference>
<dbReference type="PANTHER" id="PTHR10468">
    <property type="entry name" value="PROTEIN O-LINKED-MANNOSE BETA-1,2-N-ACETYLGLUCOSAMINYLTRANSFERASE 1/ALPHA-1,3-MANNOSYL-GLYCOPROTEIN 2-BETA-N-ACETYLGLUCOSAMINYLTRANSFERASE"/>
    <property type="match status" value="1"/>
</dbReference>
<evidence type="ECO:0000256" key="1">
    <source>
        <dbReference type="ARBA" id="ARBA00004323"/>
    </source>
</evidence>
<evidence type="ECO:0000256" key="17">
    <source>
        <dbReference type="SAM" id="MobiDB-lite"/>
    </source>
</evidence>
<feature type="region of interest" description="Disordered" evidence="17">
    <location>
        <begin position="27"/>
        <end position="60"/>
    </location>
</feature>
<keyword evidence="10 16" id="KW-0333">Golgi apparatus</keyword>
<comment type="pathway">
    <text evidence="2 16">Protein modification; protein glycosylation.</text>
</comment>
<gene>
    <name evidence="18" type="ORF">TCHU04912_LOCUS1206</name>
</gene>
<evidence type="ECO:0000256" key="15">
    <source>
        <dbReference type="ARBA" id="ARBA00049421"/>
    </source>
</evidence>
<keyword evidence="11" id="KW-0472">Membrane</keyword>
<keyword evidence="8 16" id="KW-0735">Signal-anchor</keyword>
<dbReference type="Pfam" id="PF03071">
    <property type="entry name" value="GNT-I"/>
    <property type="match status" value="1"/>
</dbReference>
<keyword evidence="6" id="KW-0812">Transmembrane</keyword>
<evidence type="ECO:0000256" key="5">
    <source>
        <dbReference type="ARBA" id="ARBA00022679"/>
    </source>
</evidence>
<keyword evidence="12 16" id="KW-0464">Manganese</keyword>
<dbReference type="InterPro" id="IPR004139">
    <property type="entry name" value="Glyco_trans_13"/>
</dbReference>
<comment type="subcellular location">
    <subcellularLocation>
        <location evidence="1 16">Golgi apparatus membrane</location>
        <topology evidence="1 16">Single-pass type II membrane protein</topology>
    </subcellularLocation>
</comment>
<name>A0A7S1SHF8_9CHLO</name>
<dbReference type="PANTHER" id="PTHR10468:SF0">
    <property type="entry name" value="ALPHA-1,3-MANNOSYL-GLYCOPROTEIN 2-BETA-N-ACETYLGLUCOSAMINYLTRANSFERASE"/>
    <property type="match status" value="1"/>
</dbReference>
<evidence type="ECO:0000313" key="18">
    <source>
        <dbReference type="EMBL" id="CAD9198973.1"/>
    </source>
</evidence>
<evidence type="ECO:0000256" key="3">
    <source>
        <dbReference type="ARBA" id="ARBA00006492"/>
    </source>
</evidence>
<evidence type="ECO:0000256" key="10">
    <source>
        <dbReference type="ARBA" id="ARBA00023034"/>
    </source>
</evidence>
<evidence type="ECO:0000256" key="14">
    <source>
        <dbReference type="ARBA" id="ARBA00041712"/>
    </source>
</evidence>
<proteinExistence type="inferred from homology"/>
<keyword evidence="9" id="KW-1133">Transmembrane helix</keyword>
<evidence type="ECO:0000256" key="4">
    <source>
        <dbReference type="ARBA" id="ARBA00022676"/>
    </source>
</evidence>
<comment type="similarity">
    <text evidence="3 16">Belongs to the glycosyltransferase 13 family.</text>
</comment>
<dbReference type="EC" id="2.4.1.101" evidence="13 16"/>
<accession>A0A7S1SHF8</accession>
<dbReference type="AlphaFoldDB" id="A0A7S1SHF8"/>
<evidence type="ECO:0000256" key="13">
    <source>
        <dbReference type="ARBA" id="ARBA00038949"/>
    </source>
</evidence>
<evidence type="ECO:0000256" key="2">
    <source>
        <dbReference type="ARBA" id="ARBA00004922"/>
    </source>
</evidence>